<feature type="domain" description="MBG" evidence="1">
    <location>
        <begin position="6"/>
        <end position="77"/>
    </location>
</feature>
<feature type="domain" description="MBG" evidence="1">
    <location>
        <begin position="218"/>
        <end position="291"/>
    </location>
</feature>
<evidence type="ECO:0000313" key="2">
    <source>
        <dbReference type="EMBL" id="MFC3325203.1"/>
    </source>
</evidence>
<dbReference type="Proteomes" id="UP001595648">
    <property type="component" value="Unassembled WGS sequence"/>
</dbReference>
<dbReference type="InterPro" id="IPR041286">
    <property type="entry name" value="MBG_2"/>
</dbReference>
<protein>
    <submittedName>
        <fullName evidence="2">MBG domain-containing protein</fullName>
    </submittedName>
</protein>
<dbReference type="Pfam" id="PF18676">
    <property type="entry name" value="MBG_2"/>
    <property type="match status" value="9"/>
</dbReference>
<dbReference type="Gene3D" id="3.30.160.710">
    <property type="match status" value="1"/>
</dbReference>
<proteinExistence type="predicted"/>
<dbReference type="RefSeq" id="WP_378982676.1">
    <property type="nucleotide sequence ID" value="NZ_JBHRVD010000001.1"/>
</dbReference>
<feature type="domain" description="MBG" evidence="1">
    <location>
        <begin position="375"/>
        <end position="447"/>
    </location>
</feature>
<evidence type="ECO:0000259" key="1">
    <source>
        <dbReference type="Pfam" id="PF18676"/>
    </source>
</evidence>
<evidence type="ECO:0000313" key="3">
    <source>
        <dbReference type="Proteomes" id="UP001595648"/>
    </source>
</evidence>
<comment type="caution">
    <text evidence="2">The sequence shown here is derived from an EMBL/GenBank/DDBJ whole genome shotgun (WGS) entry which is preliminary data.</text>
</comment>
<feature type="domain" description="MBG" evidence="1">
    <location>
        <begin position="84"/>
        <end position="156"/>
    </location>
</feature>
<feature type="domain" description="MBG" evidence="1">
    <location>
        <begin position="612"/>
        <end position="684"/>
    </location>
</feature>
<reference evidence="3" key="1">
    <citation type="journal article" date="2019" name="Int. J. Syst. Evol. Microbiol.">
        <title>The Global Catalogue of Microorganisms (GCM) 10K type strain sequencing project: providing services to taxonomists for standard genome sequencing and annotation.</title>
        <authorList>
            <consortium name="The Broad Institute Genomics Platform"/>
            <consortium name="The Broad Institute Genome Sequencing Center for Infectious Disease"/>
            <person name="Wu L."/>
            <person name="Ma J."/>
        </authorList>
    </citation>
    <scope>NUCLEOTIDE SEQUENCE [LARGE SCALE GENOMIC DNA]</scope>
    <source>
        <strain evidence="3">ICMP 19515</strain>
    </source>
</reference>
<dbReference type="EMBL" id="JBHRVD010000001">
    <property type="protein sequence ID" value="MFC3325203.1"/>
    <property type="molecule type" value="Genomic_DNA"/>
</dbReference>
<organism evidence="2 3">
    <name type="scientific">Mesorhizobium cantuariense</name>
    <dbReference type="NCBI Taxonomy" id="1300275"/>
    <lineage>
        <taxon>Bacteria</taxon>
        <taxon>Pseudomonadati</taxon>
        <taxon>Pseudomonadota</taxon>
        <taxon>Alphaproteobacteria</taxon>
        <taxon>Hyphomicrobiales</taxon>
        <taxon>Phyllobacteriaceae</taxon>
        <taxon>Mesorhizobium</taxon>
    </lineage>
</organism>
<keyword evidence="3" id="KW-1185">Reference proteome</keyword>
<feature type="domain" description="MBG" evidence="1">
    <location>
        <begin position="454"/>
        <end position="526"/>
    </location>
</feature>
<accession>A0ABV7MTB5</accession>
<gene>
    <name evidence="2" type="ORF">ACFOJ9_26050</name>
</gene>
<feature type="domain" description="MBG" evidence="1">
    <location>
        <begin position="533"/>
        <end position="605"/>
    </location>
</feature>
<sequence>MAQRAIMVTADAESRIYGDDNPALTYQLTSGNFVNGDSLSGALTTTATASSDIGTYGIGQGTLANGNYAISYVGADLSVTPRAITVTANAGQSKIYGDSDPLSYGYAFSDLGGGTTLVGSLDRAAGENVGTYAIGRGSLSDAANGNYDITYVGAGFSIGKRAVTVTATGGQGVGSLDRATGEDVGTYAIGQGTLTNASNSNYDINYVDANFSIGKRAVTVTASTGQGKTYGDSDPLSYGYTVSDLGNGVDLVGSLDRVTGEDVGTYAIGQGTLTNASNSNYDVSYVGANFSIGKRAVTVMANSGQGKTYGDSDPLSYGYTVSDLGSGVDLVGSLNRVAGENVGTYAIGQDSLETSNANYDITYVGANFAIGKRAVTVTAITGQGKIYGDSDPLSYGYTVSDLGSGVDLVGALDRASGENVGNYAIGQGSITDVANSNYDISYVGADFSVGKRSVTVTAGAGQGKTYGNADPSSYGYTFTDLGNGVALVGTLDRIAGETVGNYAIGQGTLTNAANSNYDISYAGADFGIGKRSVTVTANSGQGKIYGDADPSSYGYTSTDLGNGVALVGTLDRAAGENAGAYAIGQGTLTDSANSNYDISYIETDFSIGKRAITVMADPQSRPQGMPNPPLTYSIGGLGLVNGDTFLGTLSTEATPVNAPGNYAIEQGSLTLSANYELTYVGADLVVSAPNTVPATEAASTVAYNTNMRGGGWPTPVFFTGVPADGDAQTLVEDPRVDGPAFCQGVAGVASVCAVASVQ</sequence>
<feature type="domain" description="MBG" evidence="1">
    <location>
        <begin position="169"/>
        <end position="212"/>
    </location>
</feature>
<feature type="domain" description="MBG" evidence="1">
    <location>
        <begin position="297"/>
        <end position="368"/>
    </location>
</feature>
<name>A0ABV7MTB5_9HYPH</name>